<dbReference type="PANTHER" id="PTHR46236">
    <property type="entry name" value="TRAF-LIKE SUPERFAMILY PROTEIN"/>
    <property type="match status" value="1"/>
</dbReference>
<dbReference type="OrthoDB" id="1086031at2759"/>
<evidence type="ECO:0000259" key="3">
    <source>
        <dbReference type="PROSITE" id="PS50144"/>
    </source>
</evidence>
<dbReference type="Proteomes" id="UP000886595">
    <property type="component" value="Unassembled WGS sequence"/>
</dbReference>
<evidence type="ECO:0000313" key="5">
    <source>
        <dbReference type="Proteomes" id="UP000886595"/>
    </source>
</evidence>
<evidence type="ECO:0000256" key="1">
    <source>
        <dbReference type="ARBA" id="ARBA00023054"/>
    </source>
</evidence>
<accession>A0A8X7VDP2</accession>
<protein>
    <recommendedName>
        <fullName evidence="3">MATH domain-containing protein</fullName>
    </recommendedName>
</protein>
<feature type="coiled-coil region" evidence="2">
    <location>
        <begin position="245"/>
        <end position="279"/>
    </location>
</feature>
<dbReference type="AlphaFoldDB" id="A0A8X7VDP2"/>
<dbReference type="PROSITE" id="PS50144">
    <property type="entry name" value="MATH"/>
    <property type="match status" value="1"/>
</dbReference>
<dbReference type="InterPro" id="IPR008974">
    <property type="entry name" value="TRAF-like"/>
</dbReference>
<keyword evidence="5" id="KW-1185">Reference proteome</keyword>
<organism evidence="4 5">
    <name type="scientific">Brassica carinata</name>
    <name type="common">Ethiopian mustard</name>
    <name type="synonym">Abyssinian cabbage</name>
    <dbReference type="NCBI Taxonomy" id="52824"/>
    <lineage>
        <taxon>Eukaryota</taxon>
        <taxon>Viridiplantae</taxon>
        <taxon>Streptophyta</taxon>
        <taxon>Embryophyta</taxon>
        <taxon>Tracheophyta</taxon>
        <taxon>Spermatophyta</taxon>
        <taxon>Magnoliopsida</taxon>
        <taxon>eudicotyledons</taxon>
        <taxon>Gunneridae</taxon>
        <taxon>Pentapetalae</taxon>
        <taxon>rosids</taxon>
        <taxon>malvids</taxon>
        <taxon>Brassicales</taxon>
        <taxon>Brassicaceae</taxon>
        <taxon>Brassiceae</taxon>
        <taxon>Brassica</taxon>
    </lineage>
</organism>
<sequence>MGNYNGKMTYSFEIDNFSKRTTVFSTPIFSTGSCNWYVYVCPKGDKISKNVSLWLNVPDPLLRPLYWSRRTSFRFVIVNPSNVNSSRTLISADHIFNKGLPSCGFRTDLSLSKLQEKKFLVNDKLKIEVYIGTIYVYGGGLDPHVLPKKKNKIVCVNGFQVLDSQVMSAKWIFETYPETALYIQPQDPQLKTAYMNILLRIYETLYNSPLEKVTESELSNVSKGLLDLTQAGFKLEWLREKLEKVSVERKKLSGYEAQAKELEKQLKSLELMMCNLKAEIKLKAES</sequence>
<keyword evidence="1 2" id="KW-0175">Coiled coil</keyword>
<evidence type="ECO:0000313" key="4">
    <source>
        <dbReference type="EMBL" id="KAG2309497.1"/>
    </source>
</evidence>
<comment type="caution">
    <text evidence="4">The sequence shown here is derived from an EMBL/GenBank/DDBJ whole genome shotgun (WGS) entry which is preliminary data.</text>
</comment>
<dbReference type="SUPFAM" id="SSF49599">
    <property type="entry name" value="TRAF domain-like"/>
    <property type="match status" value="1"/>
</dbReference>
<name>A0A8X7VDP2_BRACI</name>
<dbReference type="EMBL" id="JAAMPC010000006">
    <property type="protein sequence ID" value="KAG2309497.1"/>
    <property type="molecule type" value="Genomic_DNA"/>
</dbReference>
<dbReference type="Pfam" id="PF22486">
    <property type="entry name" value="MATH_2"/>
    <property type="match status" value="1"/>
</dbReference>
<proteinExistence type="predicted"/>
<feature type="domain" description="MATH" evidence="3">
    <location>
        <begin position="7"/>
        <end position="131"/>
    </location>
</feature>
<dbReference type="Gene3D" id="2.60.210.10">
    <property type="entry name" value="Apoptosis, Tumor Necrosis Factor Receptor Associated Protein 2, Chain A"/>
    <property type="match status" value="1"/>
</dbReference>
<dbReference type="PANTHER" id="PTHR46236:SF18">
    <property type="entry name" value="MATH DOMAIN-CONTAINING PROTEIN"/>
    <property type="match status" value="1"/>
</dbReference>
<dbReference type="InterPro" id="IPR050804">
    <property type="entry name" value="MCC"/>
</dbReference>
<gene>
    <name evidence="4" type="ORF">Bca52824_029245</name>
</gene>
<dbReference type="CDD" id="cd00121">
    <property type="entry name" value="MATH"/>
    <property type="match status" value="1"/>
</dbReference>
<reference evidence="4 5" key="1">
    <citation type="submission" date="2020-02" db="EMBL/GenBank/DDBJ databases">
        <authorList>
            <person name="Ma Q."/>
            <person name="Huang Y."/>
            <person name="Song X."/>
            <person name="Pei D."/>
        </authorList>
    </citation>
    <scope>NUCLEOTIDE SEQUENCE [LARGE SCALE GENOMIC DNA]</scope>
    <source>
        <strain evidence="4">Sxm20200214</strain>
        <tissue evidence="4">Leaf</tissue>
    </source>
</reference>
<dbReference type="SMART" id="SM00061">
    <property type="entry name" value="MATH"/>
    <property type="match status" value="1"/>
</dbReference>
<dbReference type="InterPro" id="IPR002083">
    <property type="entry name" value="MATH/TRAF_dom"/>
</dbReference>
<evidence type="ECO:0000256" key="2">
    <source>
        <dbReference type="SAM" id="Coils"/>
    </source>
</evidence>
<dbReference type="PROSITE" id="PS51257">
    <property type="entry name" value="PROKAR_LIPOPROTEIN"/>
    <property type="match status" value="1"/>
</dbReference>